<dbReference type="InterPro" id="IPR041232">
    <property type="entry name" value="NPL"/>
</dbReference>
<feature type="domain" description="PPIase FKBP-type" evidence="6">
    <location>
        <begin position="150"/>
        <end position="237"/>
    </location>
</feature>
<keyword evidence="3 5" id="KW-0697">Rotamase</keyword>
<name>A0A4Y7KLG8_PAPSO</name>
<evidence type="ECO:0000256" key="5">
    <source>
        <dbReference type="PROSITE-ProRule" id="PRU00277"/>
    </source>
</evidence>
<dbReference type="AlphaFoldDB" id="A0A4Y7KLG8"/>
<keyword evidence="4 5" id="KW-0413">Isomerase</keyword>
<dbReference type="InterPro" id="IPR046357">
    <property type="entry name" value="PPIase_dom_sf"/>
</dbReference>
<evidence type="ECO:0000313" key="7">
    <source>
        <dbReference type="EMBL" id="RZC73232.1"/>
    </source>
</evidence>
<dbReference type="Gene3D" id="3.10.50.40">
    <property type="match status" value="1"/>
</dbReference>
<dbReference type="OMA" id="WVLVECK"/>
<dbReference type="Pfam" id="PF00254">
    <property type="entry name" value="FKBP_C"/>
    <property type="match status" value="1"/>
</dbReference>
<dbReference type="Gramene" id="RZC73232">
    <property type="protein sequence ID" value="RZC73232"/>
    <property type="gene ID" value="C5167_048712"/>
</dbReference>
<dbReference type="PROSITE" id="PS50059">
    <property type="entry name" value="FKBP_PPIASE"/>
    <property type="match status" value="1"/>
</dbReference>
<dbReference type="PANTHER" id="PTHR43811">
    <property type="entry name" value="FKBP-TYPE PEPTIDYL-PROLYL CIS-TRANS ISOMERASE FKPA"/>
    <property type="match status" value="1"/>
</dbReference>
<keyword evidence="8" id="KW-1185">Reference proteome</keyword>
<dbReference type="OrthoDB" id="1902587at2759"/>
<dbReference type="Proteomes" id="UP000316621">
    <property type="component" value="Chromosome 8"/>
</dbReference>
<evidence type="ECO:0000256" key="3">
    <source>
        <dbReference type="ARBA" id="ARBA00023110"/>
    </source>
</evidence>
<evidence type="ECO:0000256" key="1">
    <source>
        <dbReference type="ARBA" id="ARBA00000971"/>
    </source>
</evidence>
<evidence type="ECO:0000313" key="8">
    <source>
        <dbReference type="Proteomes" id="UP000316621"/>
    </source>
</evidence>
<dbReference type="EMBL" id="CM010722">
    <property type="protein sequence ID" value="RZC73232.1"/>
    <property type="molecule type" value="Genomic_DNA"/>
</dbReference>
<dbReference type="Gene3D" id="2.60.120.340">
    <property type="entry name" value="Nucleoplasmin core domain"/>
    <property type="match status" value="1"/>
</dbReference>
<dbReference type="EC" id="5.2.1.8" evidence="2 5"/>
<proteinExistence type="predicted"/>
<dbReference type="GO" id="GO:0003755">
    <property type="term" value="F:peptidyl-prolyl cis-trans isomerase activity"/>
    <property type="evidence" value="ECO:0007669"/>
    <property type="project" value="UniProtKB-KW"/>
</dbReference>
<dbReference type="PANTHER" id="PTHR43811:SF48">
    <property type="entry name" value="PEPTIDYL-PROLYL CIS-TRANS ISOMERASE FKBP43"/>
    <property type="match status" value="1"/>
</dbReference>
<accession>A0A4Y7KLG8</accession>
<sequence>MAFWGTELLAGEPVTYVFKKSQGRLRICKATLGVGLAEGRSVVQCKIGDKSPILLCSLRPYNNETCSVDIEFKEEEKVIFEAIGPTTTSVHLAGFYLTNNADGQSDSNEVKKAEDDEARVNGRVKTFPSGLIIEDLEKSQHSSTMIASPGSMVSVSYVGKLKFTGYIFESRNSSSPFYFRLGTDAVIAGLEIGITGMRVGDKRKITIPPSMAYGPQGRKNVPPESWVEYTIKLLSISNSVPPLFSDEQGSNVEVD</sequence>
<dbReference type="InterPro" id="IPR001179">
    <property type="entry name" value="PPIase_FKBP_dom"/>
</dbReference>
<dbReference type="SUPFAM" id="SSF54534">
    <property type="entry name" value="FKBP-like"/>
    <property type="match status" value="1"/>
</dbReference>
<protein>
    <recommendedName>
        <fullName evidence="2 5">peptidylprolyl isomerase</fullName>
        <ecNumber evidence="2 5">5.2.1.8</ecNumber>
    </recommendedName>
</protein>
<gene>
    <name evidence="7" type="ORF">C5167_048712</name>
</gene>
<evidence type="ECO:0000256" key="4">
    <source>
        <dbReference type="ARBA" id="ARBA00023235"/>
    </source>
</evidence>
<evidence type="ECO:0000259" key="6">
    <source>
        <dbReference type="PROSITE" id="PS50059"/>
    </source>
</evidence>
<dbReference type="Pfam" id="PF17800">
    <property type="entry name" value="NPL"/>
    <property type="match status" value="1"/>
</dbReference>
<reference evidence="7 8" key="1">
    <citation type="journal article" date="2018" name="Science">
        <title>The opium poppy genome and morphinan production.</title>
        <authorList>
            <person name="Guo L."/>
            <person name="Winzer T."/>
            <person name="Yang X."/>
            <person name="Li Y."/>
            <person name="Ning Z."/>
            <person name="He Z."/>
            <person name="Teodor R."/>
            <person name="Lu Y."/>
            <person name="Bowser T.A."/>
            <person name="Graham I.A."/>
            <person name="Ye K."/>
        </authorList>
    </citation>
    <scope>NUCLEOTIDE SEQUENCE [LARGE SCALE GENOMIC DNA]</scope>
    <source>
        <strain evidence="8">cv. HN1</strain>
        <tissue evidence="7">Leaves</tissue>
    </source>
</reference>
<comment type="catalytic activity">
    <reaction evidence="1 5">
        <text>[protein]-peptidylproline (omega=180) = [protein]-peptidylproline (omega=0)</text>
        <dbReference type="Rhea" id="RHEA:16237"/>
        <dbReference type="Rhea" id="RHEA-COMP:10747"/>
        <dbReference type="Rhea" id="RHEA-COMP:10748"/>
        <dbReference type="ChEBI" id="CHEBI:83833"/>
        <dbReference type="ChEBI" id="CHEBI:83834"/>
        <dbReference type="EC" id="5.2.1.8"/>
    </reaction>
</comment>
<evidence type="ECO:0000256" key="2">
    <source>
        <dbReference type="ARBA" id="ARBA00013194"/>
    </source>
</evidence>
<dbReference type="STRING" id="3469.A0A4Y7KLG8"/>
<organism evidence="7 8">
    <name type="scientific">Papaver somniferum</name>
    <name type="common">Opium poppy</name>
    <dbReference type="NCBI Taxonomy" id="3469"/>
    <lineage>
        <taxon>Eukaryota</taxon>
        <taxon>Viridiplantae</taxon>
        <taxon>Streptophyta</taxon>
        <taxon>Embryophyta</taxon>
        <taxon>Tracheophyta</taxon>
        <taxon>Spermatophyta</taxon>
        <taxon>Magnoliopsida</taxon>
        <taxon>Ranunculales</taxon>
        <taxon>Papaveraceae</taxon>
        <taxon>Papaveroideae</taxon>
        <taxon>Papaver</taxon>
    </lineage>
</organism>